<organism evidence="2 3">
    <name type="scientific">Falsiruegeria mediterranea M17</name>
    <dbReference type="NCBI Taxonomy" id="1200281"/>
    <lineage>
        <taxon>Bacteria</taxon>
        <taxon>Pseudomonadati</taxon>
        <taxon>Pseudomonadota</taxon>
        <taxon>Alphaproteobacteria</taxon>
        <taxon>Rhodobacterales</taxon>
        <taxon>Roseobacteraceae</taxon>
        <taxon>Falsiruegeria</taxon>
    </lineage>
</organism>
<dbReference type="EMBL" id="ONZG01000005">
    <property type="protein sequence ID" value="SPJ28970.1"/>
    <property type="molecule type" value="Genomic_DNA"/>
</dbReference>
<dbReference type="PROSITE" id="PS51257">
    <property type="entry name" value="PROKAR_LIPOPROTEIN"/>
    <property type="match status" value="1"/>
</dbReference>
<feature type="chain" id="PRO_5015356629" evidence="1">
    <location>
        <begin position="21"/>
        <end position="167"/>
    </location>
</feature>
<dbReference type="OrthoDB" id="7705693at2"/>
<keyword evidence="1" id="KW-0732">Signal</keyword>
<dbReference type="AlphaFoldDB" id="A0A2R8C957"/>
<feature type="signal peptide" evidence="1">
    <location>
        <begin position="1"/>
        <end position="20"/>
    </location>
</feature>
<sequence>MKVFLATACFGVLSCGAALAQDGVSSWGNSGDWDIMVDPDVGHGCFMQKSFDDGTVVQVGAVPDRQGGFFAALNAAWTEITDGQEGVLTFDFGDAKFAGDALGVIRHGVPGGYAFFDNPKFVDEFGKRNAVKVTGKSGQSIEVDLKGSQKAIAAVRACQDEQPKQEP</sequence>
<protein>
    <submittedName>
        <fullName evidence="2">Uncharacterized protein</fullName>
    </submittedName>
</protein>
<reference evidence="3" key="1">
    <citation type="submission" date="2018-03" db="EMBL/GenBank/DDBJ databases">
        <authorList>
            <person name="Rodrigo-Torres L."/>
            <person name="Arahal R. D."/>
            <person name="Lucena T."/>
        </authorList>
    </citation>
    <scope>NUCLEOTIDE SEQUENCE [LARGE SCALE GENOMIC DNA]</scope>
    <source>
        <strain evidence="3">CECT 7615</strain>
    </source>
</reference>
<evidence type="ECO:0000313" key="3">
    <source>
        <dbReference type="Proteomes" id="UP000244898"/>
    </source>
</evidence>
<dbReference type="Proteomes" id="UP000244898">
    <property type="component" value="Unassembled WGS sequence"/>
</dbReference>
<proteinExistence type="predicted"/>
<evidence type="ECO:0000256" key="1">
    <source>
        <dbReference type="SAM" id="SignalP"/>
    </source>
</evidence>
<accession>A0A2R8C957</accession>
<gene>
    <name evidence="2" type="ORF">TRM7615_02480</name>
</gene>
<evidence type="ECO:0000313" key="2">
    <source>
        <dbReference type="EMBL" id="SPJ28970.1"/>
    </source>
</evidence>
<name>A0A2R8C957_9RHOB</name>
<keyword evidence="3" id="KW-1185">Reference proteome</keyword>
<dbReference type="RefSeq" id="WP_108787861.1">
    <property type="nucleotide sequence ID" value="NZ_ONZG01000005.1"/>
</dbReference>